<evidence type="ECO:0000313" key="2">
    <source>
        <dbReference type="EMBL" id="KAF5762329.1"/>
    </source>
</evidence>
<dbReference type="AlphaFoldDB" id="A0A9K3DVU1"/>
<proteinExistence type="predicted"/>
<comment type="caution">
    <text evidence="2">The sequence shown here is derived from an EMBL/GenBank/DDBJ whole genome shotgun (WGS) entry which is preliminary data.</text>
</comment>
<feature type="compositionally biased region" description="Basic and acidic residues" evidence="1">
    <location>
        <begin position="36"/>
        <end position="49"/>
    </location>
</feature>
<evidence type="ECO:0000313" key="3">
    <source>
        <dbReference type="Proteomes" id="UP000215914"/>
    </source>
</evidence>
<feature type="region of interest" description="Disordered" evidence="1">
    <location>
        <begin position="27"/>
        <end position="49"/>
    </location>
</feature>
<name>A0A9K3DVU1_HELAN</name>
<gene>
    <name evidence="2" type="ORF">HanXRQr2_Chr16g0775461</name>
</gene>
<evidence type="ECO:0000256" key="1">
    <source>
        <dbReference type="SAM" id="MobiDB-lite"/>
    </source>
</evidence>
<reference evidence="2" key="2">
    <citation type="submission" date="2020-06" db="EMBL/GenBank/DDBJ databases">
        <title>Helianthus annuus Genome sequencing and assembly Release 2.</title>
        <authorList>
            <person name="Gouzy J."/>
            <person name="Langlade N."/>
            <person name="Munos S."/>
        </authorList>
    </citation>
    <scope>NUCLEOTIDE SEQUENCE</scope>
    <source>
        <tissue evidence="2">Leaves</tissue>
    </source>
</reference>
<sequence>MCIIICNITCVIFYLYLIWRKSSSSSYLVDAPAQPKHHETLPERLRRYT</sequence>
<accession>A0A9K3DVU1</accession>
<protein>
    <submittedName>
        <fullName evidence="2">Uncharacterized protein</fullName>
    </submittedName>
</protein>
<keyword evidence="3" id="KW-1185">Reference proteome</keyword>
<organism evidence="2 3">
    <name type="scientific">Helianthus annuus</name>
    <name type="common">Common sunflower</name>
    <dbReference type="NCBI Taxonomy" id="4232"/>
    <lineage>
        <taxon>Eukaryota</taxon>
        <taxon>Viridiplantae</taxon>
        <taxon>Streptophyta</taxon>
        <taxon>Embryophyta</taxon>
        <taxon>Tracheophyta</taxon>
        <taxon>Spermatophyta</taxon>
        <taxon>Magnoliopsida</taxon>
        <taxon>eudicotyledons</taxon>
        <taxon>Gunneridae</taxon>
        <taxon>Pentapetalae</taxon>
        <taxon>asterids</taxon>
        <taxon>campanulids</taxon>
        <taxon>Asterales</taxon>
        <taxon>Asteraceae</taxon>
        <taxon>Asteroideae</taxon>
        <taxon>Heliantheae alliance</taxon>
        <taxon>Heliantheae</taxon>
        <taxon>Helianthus</taxon>
    </lineage>
</organism>
<dbReference type="EMBL" id="MNCJ02000331">
    <property type="protein sequence ID" value="KAF5762329.1"/>
    <property type="molecule type" value="Genomic_DNA"/>
</dbReference>
<dbReference type="Proteomes" id="UP000215914">
    <property type="component" value="Unassembled WGS sequence"/>
</dbReference>
<dbReference type="Gramene" id="mRNA:HanXRQr2_Chr16g0775461">
    <property type="protein sequence ID" value="CDS:HanXRQr2_Chr16g0775461.1"/>
    <property type="gene ID" value="HanXRQr2_Chr16g0775461"/>
</dbReference>
<reference evidence="2" key="1">
    <citation type="journal article" date="2017" name="Nature">
        <title>The sunflower genome provides insights into oil metabolism, flowering and Asterid evolution.</title>
        <authorList>
            <person name="Badouin H."/>
            <person name="Gouzy J."/>
            <person name="Grassa C.J."/>
            <person name="Murat F."/>
            <person name="Staton S.E."/>
            <person name="Cottret L."/>
            <person name="Lelandais-Briere C."/>
            <person name="Owens G.L."/>
            <person name="Carrere S."/>
            <person name="Mayjonade B."/>
            <person name="Legrand L."/>
            <person name="Gill N."/>
            <person name="Kane N.C."/>
            <person name="Bowers J.E."/>
            <person name="Hubner S."/>
            <person name="Bellec A."/>
            <person name="Berard A."/>
            <person name="Berges H."/>
            <person name="Blanchet N."/>
            <person name="Boniface M.C."/>
            <person name="Brunel D."/>
            <person name="Catrice O."/>
            <person name="Chaidir N."/>
            <person name="Claudel C."/>
            <person name="Donnadieu C."/>
            <person name="Faraut T."/>
            <person name="Fievet G."/>
            <person name="Helmstetter N."/>
            <person name="King M."/>
            <person name="Knapp S.J."/>
            <person name="Lai Z."/>
            <person name="Le Paslier M.C."/>
            <person name="Lippi Y."/>
            <person name="Lorenzon L."/>
            <person name="Mandel J.R."/>
            <person name="Marage G."/>
            <person name="Marchand G."/>
            <person name="Marquand E."/>
            <person name="Bret-Mestries E."/>
            <person name="Morien E."/>
            <person name="Nambeesan S."/>
            <person name="Nguyen T."/>
            <person name="Pegot-Espagnet P."/>
            <person name="Pouilly N."/>
            <person name="Raftis F."/>
            <person name="Sallet E."/>
            <person name="Schiex T."/>
            <person name="Thomas J."/>
            <person name="Vandecasteele C."/>
            <person name="Vares D."/>
            <person name="Vear F."/>
            <person name="Vautrin S."/>
            <person name="Crespi M."/>
            <person name="Mangin B."/>
            <person name="Burke J.M."/>
            <person name="Salse J."/>
            <person name="Munos S."/>
            <person name="Vincourt P."/>
            <person name="Rieseberg L.H."/>
            <person name="Langlade N.B."/>
        </authorList>
    </citation>
    <scope>NUCLEOTIDE SEQUENCE</scope>
    <source>
        <tissue evidence="2">Leaves</tissue>
    </source>
</reference>